<keyword evidence="2" id="KW-0472">Membrane</keyword>
<dbReference type="KEGG" id="tet:TTHERM_00365360"/>
<protein>
    <submittedName>
        <fullName evidence="3">AMP-binding enzyme family protein</fullName>
    </submittedName>
</protein>
<accession>Q22PA5</accession>
<dbReference type="EMBL" id="GG662855">
    <property type="protein sequence ID" value="EAR87204.2"/>
    <property type="molecule type" value="Genomic_DNA"/>
</dbReference>
<dbReference type="InParanoid" id="Q22PA5"/>
<gene>
    <name evidence="3" type="ORF">TTHERM_00365360</name>
</gene>
<dbReference type="RefSeq" id="XP_001007449.2">
    <property type="nucleotide sequence ID" value="XM_001007449.2"/>
</dbReference>
<evidence type="ECO:0000313" key="4">
    <source>
        <dbReference type="Proteomes" id="UP000009168"/>
    </source>
</evidence>
<evidence type="ECO:0000256" key="2">
    <source>
        <dbReference type="SAM" id="Phobius"/>
    </source>
</evidence>
<feature type="region of interest" description="Disordered" evidence="1">
    <location>
        <begin position="382"/>
        <end position="403"/>
    </location>
</feature>
<evidence type="ECO:0000256" key="1">
    <source>
        <dbReference type="SAM" id="MobiDB-lite"/>
    </source>
</evidence>
<evidence type="ECO:0000313" key="3">
    <source>
        <dbReference type="EMBL" id="EAR87204.2"/>
    </source>
</evidence>
<organism evidence="3 4">
    <name type="scientific">Tetrahymena thermophila (strain SB210)</name>
    <dbReference type="NCBI Taxonomy" id="312017"/>
    <lineage>
        <taxon>Eukaryota</taxon>
        <taxon>Sar</taxon>
        <taxon>Alveolata</taxon>
        <taxon>Ciliophora</taxon>
        <taxon>Intramacronucleata</taxon>
        <taxon>Oligohymenophorea</taxon>
        <taxon>Hymenostomatida</taxon>
        <taxon>Tetrahymenina</taxon>
        <taxon>Tetrahymenidae</taxon>
        <taxon>Tetrahymena</taxon>
    </lineage>
</organism>
<proteinExistence type="predicted"/>
<keyword evidence="2" id="KW-1133">Transmembrane helix</keyword>
<name>Q22PA5_TETTS</name>
<keyword evidence="4" id="KW-1185">Reference proteome</keyword>
<dbReference type="Proteomes" id="UP000009168">
    <property type="component" value="Unassembled WGS sequence"/>
</dbReference>
<dbReference type="GeneID" id="7842417"/>
<keyword evidence="2" id="KW-0812">Transmembrane</keyword>
<reference evidence="4" key="1">
    <citation type="journal article" date="2006" name="PLoS Biol.">
        <title>Macronuclear genome sequence of the ciliate Tetrahymena thermophila, a model eukaryote.</title>
        <authorList>
            <person name="Eisen J.A."/>
            <person name="Coyne R.S."/>
            <person name="Wu M."/>
            <person name="Wu D."/>
            <person name="Thiagarajan M."/>
            <person name="Wortman J.R."/>
            <person name="Badger J.H."/>
            <person name="Ren Q."/>
            <person name="Amedeo P."/>
            <person name="Jones K.M."/>
            <person name="Tallon L.J."/>
            <person name="Delcher A.L."/>
            <person name="Salzberg S.L."/>
            <person name="Silva J.C."/>
            <person name="Haas B.J."/>
            <person name="Majoros W.H."/>
            <person name="Farzad M."/>
            <person name="Carlton J.M."/>
            <person name="Smith R.K. Jr."/>
            <person name="Garg J."/>
            <person name="Pearlman R.E."/>
            <person name="Karrer K.M."/>
            <person name="Sun L."/>
            <person name="Manning G."/>
            <person name="Elde N.C."/>
            <person name="Turkewitz A.P."/>
            <person name="Asai D.J."/>
            <person name="Wilkes D.E."/>
            <person name="Wang Y."/>
            <person name="Cai H."/>
            <person name="Collins K."/>
            <person name="Stewart B.A."/>
            <person name="Lee S.R."/>
            <person name="Wilamowska K."/>
            <person name="Weinberg Z."/>
            <person name="Ruzzo W.L."/>
            <person name="Wloga D."/>
            <person name="Gaertig J."/>
            <person name="Frankel J."/>
            <person name="Tsao C.-C."/>
            <person name="Gorovsky M.A."/>
            <person name="Keeling P.J."/>
            <person name="Waller R.F."/>
            <person name="Patron N.J."/>
            <person name="Cherry J.M."/>
            <person name="Stover N.A."/>
            <person name="Krieger C.J."/>
            <person name="del Toro C."/>
            <person name="Ryder H.F."/>
            <person name="Williamson S.C."/>
            <person name="Barbeau R.A."/>
            <person name="Hamilton E.P."/>
            <person name="Orias E."/>
        </authorList>
    </citation>
    <scope>NUCLEOTIDE SEQUENCE [LARGE SCALE GENOMIC DNA]</scope>
    <source>
        <strain evidence="4">SB210</strain>
    </source>
</reference>
<dbReference type="AlphaFoldDB" id="Q22PA5"/>
<sequence>MNYSRLDLFSTPFSFNFGNQVKRKGTIYGAILSLSILTVFLVYSLYLFYLYASNQINPTYAWQSFVTEETIQVDLNEDLVGFRYEYGVNLNLDDLQAQQNKTYLVFLPYFFYQNGTEFQMIPLNYTKCTSPKLKGFNCFDFSTIKNYTLILNSIENLYSQLYIFIYKCQDTDQLKTFIPNNCVDNDDDYNSVIYNPYADFLIKLQTSQYNTSSQQAQVNYRNSFVYMVGNSFQYYSYKIQKQTTFIKSGAIIQTERSFSSPIQYEISNINEDRQTFIQNTQEMQYMQISIQMDEIIQQIQIQYLNLPQILAQCNSTLALLVCIGILGRKIAESFMRQDIFLLLLQNMFHGTYESILKKNHFIEEQENFDNQNLIQKNEIKEDQKEANENVEEDEKTSNNNEGIFVPSFKTKSINLVYDQHQQLQNQELLTNQNDNQQDFILEQEFTKKIEENNNNFPLKKRTTGEVQLNSRNLEKSYSQYQFKKIQINQPINLNDQDVNFKKISEETNSSIVLGQTYYLRRLLSEKYQKQPQKDNSLQVKNTIKKIKAMKDNSILNGIRQKVFKIKIFKQCEYQKSQGLDAEDKRIIDQYINESLDILQIYRDLIFLKKAVLLLFSKEQLAMLQLIGISSNFCKQQVNSDKNLQAQDQVKPKEMSYFEEQISILKDSHKSEKYIISFFDKLKLNKDQTEVDQRILNSLQ</sequence>
<feature type="transmembrane region" description="Helical" evidence="2">
    <location>
        <begin position="27"/>
        <end position="51"/>
    </location>
</feature>
<dbReference type="HOGENOM" id="CLU_013044_1_1_1"/>